<gene>
    <name evidence="2" type="ORF">D0T11_13020</name>
</gene>
<name>A0A418QV46_9BACT</name>
<keyword evidence="3" id="KW-1185">Reference proteome</keyword>
<sequence>MRKLLSVLLLLPLALLCRPARGQELLAEVNVTTQNVTISDQQLIKQMQNDMQTFLNSRPFTNRTLRPEEKIRCKVFVGITKVPQNGTYEATVRLLSTRPVYGTGYETNVLNFADKSWVFNYSPQNPIDYSENTFVGNLSSLLSFYAYLIIGMDQDSFAPLSGGPYYDRARTVLTNAASQNVTNEADGGWKDTQNANRYWLLNNLQDPQLEAFRSGIYAYYRQGMDIFITKPDEARTNMYTALQGVQKAVQRRPGTLLARAFFTTKADEIANVFRTSTDQQLKTDLVTLLTEADPTNSAKYQTIMKQP</sequence>
<reference evidence="2 3" key="2">
    <citation type="submission" date="2019-01" db="EMBL/GenBank/DDBJ databases">
        <title>Hymenobacter humicola sp. nov., isolated from soils in Antarctica.</title>
        <authorList>
            <person name="Sedlacek I."/>
            <person name="Holochova P."/>
            <person name="Kralova S."/>
            <person name="Pantucek R."/>
            <person name="Stankova E."/>
            <person name="Vrbovska V."/>
            <person name="Kristofova L."/>
            <person name="Svec P."/>
            <person name="Busse H.-J."/>
        </authorList>
    </citation>
    <scope>NUCLEOTIDE SEQUENCE [LARGE SCALE GENOMIC DNA]</scope>
    <source>
        <strain evidence="2 3">CCM 8852</strain>
    </source>
</reference>
<evidence type="ECO:0000256" key="1">
    <source>
        <dbReference type="SAM" id="SignalP"/>
    </source>
</evidence>
<reference evidence="2 3" key="1">
    <citation type="submission" date="2018-09" db="EMBL/GenBank/DDBJ databases">
        <authorList>
            <person name="Zeman M."/>
            <person name="Pardy F."/>
        </authorList>
    </citation>
    <scope>NUCLEOTIDE SEQUENCE [LARGE SCALE GENOMIC DNA]</scope>
    <source>
        <strain evidence="2 3">CCM 8852</strain>
    </source>
</reference>
<dbReference type="AlphaFoldDB" id="A0A418QV46"/>
<proteinExistence type="predicted"/>
<feature type="signal peptide" evidence="1">
    <location>
        <begin position="1"/>
        <end position="22"/>
    </location>
</feature>
<comment type="caution">
    <text evidence="2">The sequence shown here is derived from an EMBL/GenBank/DDBJ whole genome shotgun (WGS) entry which is preliminary data.</text>
</comment>
<dbReference type="RefSeq" id="WP_119656236.1">
    <property type="nucleotide sequence ID" value="NZ_JBHUOI010000044.1"/>
</dbReference>
<dbReference type="EMBL" id="QYCN01000018">
    <property type="protein sequence ID" value="RIY09089.1"/>
    <property type="molecule type" value="Genomic_DNA"/>
</dbReference>
<dbReference type="Pfam" id="PF16119">
    <property type="entry name" value="DUF4835"/>
    <property type="match status" value="1"/>
</dbReference>
<evidence type="ECO:0000313" key="2">
    <source>
        <dbReference type="EMBL" id="RIY09089.1"/>
    </source>
</evidence>
<organism evidence="2 3">
    <name type="scientific">Hymenobacter rubripertinctus</name>
    <dbReference type="NCBI Taxonomy" id="2029981"/>
    <lineage>
        <taxon>Bacteria</taxon>
        <taxon>Pseudomonadati</taxon>
        <taxon>Bacteroidota</taxon>
        <taxon>Cytophagia</taxon>
        <taxon>Cytophagales</taxon>
        <taxon>Hymenobacteraceae</taxon>
        <taxon>Hymenobacter</taxon>
    </lineage>
</organism>
<protein>
    <submittedName>
        <fullName evidence="2">DUF4835 family protein</fullName>
    </submittedName>
</protein>
<accession>A0A418QV46</accession>
<evidence type="ECO:0000313" key="3">
    <source>
        <dbReference type="Proteomes" id="UP000284250"/>
    </source>
</evidence>
<keyword evidence="1" id="KW-0732">Signal</keyword>
<feature type="chain" id="PRO_5019473381" evidence="1">
    <location>
        <begin position="23"/>
        <end position="307"/>
    </location>
</feature>
<dbReference type="InterPro" id="IPR032274">
    <property type="entry name" value="DUF4835"/>
</dbReference>
<dbReference type="OrthoDB" id="9773381at2"/>
<dbReference type="Proteomes" id="UP000284250">
    <property type="component" value="Unassembled WGS sequence"/>
</dbReference>